<dbReference type="EMBL" id="JAOVZO020000014">
    <property type="protein sequence ID" value="MDC8012673.1"/>
    <property type="molecule type" value="Genomic_DNA"/>
</dbReference>
<proteinExistence type="predicted"/>
<reference evidence="1" key="1">
    <citation type="submission" date="2023-02" db="EMBL/GenBank/DDBJ databases">
        <title>Tahibacter soli sp. nov. isolated from soil.</title>
        <authorList>
            <person name="Baek J.H."/>
            <person name="Lee J.K."/>
            <person name="Choi D.G."/>
            <person name="Jeon C.O."/>
        </authorList>
    </citation>
    <scope>NUCLEOTIDE SEQUENCE</scope>
    <source>
        <strain evidence="1">BL</strain>
    </source>
</reference>
<comment type="caution">
    <text evidence="1">The sequence shown here is derived from an EMBL/GenBank/DDBJ whole genome shotgun (WGS) entry which is preliminary data.</text>
</comment>
<dbReference type="Proteomes" id="UP001139971">
    <property type="component" value="Unassembled WGS sequence"/>
</dbReference>
<evidence type="ECO:0000313" key="1">
    <source>
        <dbReference type="EMBL" id="MDC8012673.1"/>
    </source>
</evidence>
<dbReference type="AlphaFoldDB" id="A0A9X4BHQ4"/>
<sequence>MSLTRLVVRAIACDGKFLGPDAGGAWITVRDPATGVVYADQLVTGTSSGPADLMTVSQPRTTPVAPDADTPALDITIDLAQPTLLEISAEGPWKLQPQGIGMNRVVMTQTVLPGVGLVGEVLPGGIATGFQIQIPGLAVTLDAPIGKSGLSVDIGAYVSMMCGCKISTSPPWPDSDFVVTADVFHGDALIASVPMQLTSTPSQYSATYLPPQIPRGSLYTVRVRASQKSFPNSGVSNVVSFVAGW</sequence>
<gene>
    <name evidence="1" type="ORF">OD750_008940</name>
</gene>
<accession>A0A9X4BHQ4</accession>
<organism evidence="1 2">
    <name type="scientific">Tahibacter soli</name>
    <dbReference type="NCBI Taxonomy" id="2983605"/>
    <lineage>
        <taxon>Bacteria</taxon>
        <taxon>Pseudomonadati</taxon>
        <taxon>Pseudomonadota</taxon>
        <taxon>Gammaproteobacteria</taxon>
        <taxon>Lysobacterales</taxon>
        <taxon>Rhodanobacteraceae</taxon>
        <taxon>Tahibacter</taxon>
    </lineage>
</organism>
<name>A0A9X4BHQ4_9GAMM</name>
<dbReference type="RefSeq" id="WP_263544993.1">
    <property type="nucleotide sequence ID" value="NZ_JAOVZO020000014.1"/>
</dbReference>
<protein>
    <submittedName>
        <fullName evidence="1">Uncharacterized protein</fullName>
    </submittedName>
</protein>
<evidence type="ECO:0000313" key="2">
    <source>
        <dbReference type="Proteomes" id="UP001139971"/>
    </source>
</evidence>
<keyword evidence="2" id="KW-1185">Reference proteome</keyword>